<dbReference type="KEGG" id="schv:BRCON_2501"/>
<evidence type="ECO:0000313" key="2">
    <source>
        <dbReference type="EMBL" id="AXA37258.1"/>
    </source>
</evidence>
<dbReference type="Pfam" id="PF00583">
    <property type="entry name" value="Acetyltransf_1"/>
    <property type="match status" value="1"/>
</dbReference>
<gene>
    <name evidence="2" type="ORF">BRCON_2501</name>
</gene>
<dbReference type="Pfam" id="PF13508">
    <property type="entry name" value="Acetyltransf_7"/>
    <property type="match status" value="1"/>
</dbReference>
<dbReference type="AlphaFoldDB" id="A0A2Z4Y8V4"/>
<keyword evidence="2" id="KW-0808">Transferase</keyword>
<evidence type="ECO:0000259" key="1">
    <source>
        <dbReference type="PROSITE" id="PS51186"/>
    </source>
</evidence>
<proteinExistence type="predicted"/>
<dbReference type="PANTHER" id="PTHR43617:SF38">
    <property type="entry name" value="N-ACETYLTRANSFERASE DOMAIN-CONTAINING PROTEIN"/>
    <property type="match status" value="1"/>
</dbReference>
<name>A0A2Z4Y8V4_SUMC1</name>
<feature type="domain" description="N-acetyltransferase" evidence="1">
    <location>
        <begin position="186"/>
        <end position="319"/>
    </location>
</feature>
<organism evidence="2 3">
    <name type="scientific">Sumerlaea chitinivorans</name>
    <dbReference type="NCBI Taxonomy" id="2250252"/>
    <lineage>
        <taxon>Bacteria</taxon>
        <taxon>Candidatus Sumerlaeota</taxon>
        <taxon>Candidatus Sumerlaeia</taxon>
        <taxon>Candidatus Sumerlaeales</taxon>
        <taxon>Candidatus Sumerlaeaceae</taxon>
        <taxon>Candidatus Sumerlaea</taxon>
    </lineage>
</organism>
<dbReference type="InterPro" id="IPR000182">
    <property type="entry name" value="GNAT_dom"/>
</dbReference>
<dbReference type="GO" id="GO:0016747">
    <property type="term" value="F:acyltransferase activity, transferring groups other than amino-acyl groups"/>
    <property type="evidence" value="ECO:0007669"/>
    <property type="project" value="InterPro"/>
</dbReference>
<dbReference type="PANTHER" id="PTHR43617">
    <property type="entry name" value="L-AMINO ACID N-ACETYLTRANSFERASE"/>
    <property type="match status" value="1"/>
</dbReference>
<accession>A0A2Z4Y8V4</accession>
<dbReference type="EMBL" id="CP030759">
    <property type="protein sequence ID" value="AXA37258.1"/>
    <property type="molecule type" value="Genomic_DNA"/>
</dbReference>
<reference evidence="2 3" key="1">
    <citation type="submission" date="2018-05" db="EMBL/GenBank/DDBJ databases">
        <title>A metagenomic window into the 2 km-deep terrestrial subsurface aquifer revealed taxonomically and functionally diverse microbial community comprising novel uncultured bacterial lineages.</title>
        <authorList>
            <person name="Kadnikov V.V."/>
            <person name="Mardanov A.V."/>
            <person name="Beletsky A.V."/>
            <person name="Banks D."/>
            <person name="Pimenov N.V."/>
            <person name="Frank Y.A."/>
            <person name="Karnachuk O.V."/>
            <person name="Ravin N.V."/>
        </authorList>
    </citation>
    <scope>NUCLEOTIDE SEQUENCE [LARGE SCALE GENOMIC DNA]</scope>
    <source>
        <strain evidence="2">BY</strain>
    </source>
</reference>
<dbReference type="CDD" id="cd04301">
    <property type="entry name" value="NAT_SF"/>
    <property type="match status" value="2"/>
</dbReference>
<dbReference type="InterPro" id="IPR016181">
    <property type="entry name" value="Acyl_CoA_acyltransferase"/>
</dbReference>
<dbReference type="PROSITE" id="PS51186">
    <property type="entry name" value="GNAT"/>
    <property type="match status" value="2"/>
</dbReference>
<sequence>MTDSTGVKVRPFEGRDTRELLECWERALPLDGVTLDIFERKVLLDQNYERDSLLVAEVDGHIVGFISCFVLVKPIEKVGHREDTGFITVFGVAPDYRRRGVGSALLAAAEEFFRKRGRRFVCIAPYTPNYFVPGVDKDRYAEGVAFLQRRGFVEYSEGIAADALISKFEIPTEVLEKERQLASEGIVIRHYEREDLVDYIQFQRDHMPGPWVEDARRNLIELTWGRFPADAIWLALDRGKIVGFCQNEREHFGPFGVADAYQGRGIGSVLLARTLYQMRLNGYHSAWVLWTGERALKGVYGRLGFTLTRRFAIMKKDLGA</sequence>
<dbReference type="Gene3D" id="3.40.630.30">
    <property type="match status" value="1"/>
</dbReference>
<protein>
    <submittedName>
        <fullName evidence="2">Acetyltransferase</fullName>
    </submittedName>
</protein>
<dbReference type="Proteomes" id="UP000262583">
    <property type="component" value="Chromosome"/>
</dbReference>
<feature type="domain" description="N-acetyltransferase" evidence="1">
    <location>
        <begin position="7"/>
        <end position="171"/>
    </location>
</feature>
<dbReference type="InterPro" id="IPR050276">
    <property type="entry name" value="MshD_Acetyltransferase"/>
</dbReference>
<evidence type="ECO:0000313" key="3">
    <source>
        <dbReference type="Proteomes" id="UP000262583"/>
    </source>
</evidence>
<dbReference type="SUPFAM" id="SSF55729">
    <property type="entry name" value="Acyl-CoA N-acyltransferases (Nat)"/>
    <property type="match status" value="2"/>
</dbReference>